<feature type="signal peptide" evidence="2">
    <location>
        <begin position="1"/>
        <end position="18"/>
    </location>
</feature>
<evidence type="ECO:0000313" key="3">
    <source>
        <dbReference type="EMBL" id="KAE8381558.1"/>
    </source>
</evidence>
<dbReference type="AlphaFoldDB" id="A0A5N7BIL7"/>
<dbReference type="EMBL" id="ML736170">
    <property type="protein sequence ID" value="KAE8381558.1"/>
    <property type="molecule type" value="Genomic_DNA"/>
</dbReference>
<sequence length="147" mass="15548">MKFTTFATIATLVCAAVAAPQGHDGDNGQNVDKGDKGDNGHNGNEGHNTHGTSASVSQALCCEDNETPPNYCVYLVNVERGQCGEDYPVKWECRSGVSQHGKRGDHEGGDYTHCDCLSSDGCPDQSSVTTLTSVIKNTLAEVNILNS</sequence>
<organism evidence="3 4">
    <name type="scientific">Aspergillus bertholletiae</name>
    <dbReference type="NCBI Taxonomy" id="1226010"/>
    <lineage>
        <taxon>Eukaryota</taxon>
        <taxon>Fungi</taxon>
        <taxon>Dikarya</taxon>
        <taxon>Ascomycota</taxon>
        <taxon>Pezizomycotina</taxon>
        <taxon>Eurotiomycetes</taxon>
        <taxon>Eurotiomycetidae</taxon>
        <taxon>Eurotiales</taxon>
        <taxon>Aspergillaceae</taxon>
        <taxon>Aspergillus</taxon>
        <taxon>Aspergillus subgen. Circumdati</taxon>
    </lineage>
</organism>
<protein>
    <submittedName>
        <fullName evidence="3">Uncharacterized protein</fullName>
    </submittedName>
</protein>
<proteinExistence type="predicted"/>
<feature type="chain" id="PRO_5024809459" evidence="2">
    <location>
        <begin position="19"/>
        <end position="147"/>
    </location>
</feature>
<evidence type="ECO:0000256" key="2">
    <source>
        <dbReference type="SAM" id="SignalP"/>
    </source>
</evidence>
<gene>
    <name evidence="3" type="ORF">BDV26DRAFT_289405</name>
</gene>
<accession>A0A5N7BIL7</accession>
<feature type="region of interest" description="Disordered" evidence="1">
    <location>
        <begin position="21"/>
        <end position="50"/>
    </location>
</feature>
<keyword evidence="4" id="KW-1185">Reference proteome</keyword>
<dbReference type="Proteomes" id="UP000326198">
    <property type="component" value="Unassembled WGS sequence"/>
</dbReference>
<evidence type="ECO:0000256" key="1">
    <source>
        <dbReference type="SAM" id="MobiDB-lite"/>
    </source>
</evidence>
<name>A0A5N7BIL7_9EURO</name>
<evidence type="ECO:0000313" key="4">
    <source>
        <dbReference type="Proteomes" id="UP000326198"/>
    </source>
</evidence>
<feature type="compositionally biased region" description="Low complexity" evidence="1">
    <location>
        <begin position="41"/>
        <end position="50"/>
    </location>
</feature>
<reference evidence="3 4" key="1">
    <citation type="submission" date="2019-04" db="EMBL/GenBank/DDBJ databases">
        <title>Friends and foes A comparative genomics studyof 23 Aspergillus species from section Flavi.</title>
        <authorList>
            <consortium name="DOE Joint Genome Institute"/>
            <person name="Kjaerbolling I."/>
            <person name="Vesth T."/>
            <person name="Frisvad J.C."/>
            <person name="Nybo J.L."/>
            <person name="Theobald S."/>
            <person name="Kildgaard S."/>
            <person name="Isbrandt T."/>
            <person name="Kuo A."/>
            <person name="Sato A."/>
            <person name="Lyhne E.K."/>
            <person name="Kogle M.E."/>
            <person name="Wiebenga A."/>
            <person name="Kun R.S."/>
            <person name="Lubbers R.J."/>
            <person name="Makela M.R."/>
            <person name="Barry K."/>
            <person name="Chovatia M."/>
            <person name="Clum A."/>
            <person name="Daum C."/>
            <person name="Haridas S."/>
            <person name="He G."/>
            <person name="LaButti K."/>
            <person name="Lipzen A."/>
            <person name="Mondo S."/>
            <person name="Riley R."/>
            <person name="Salamov A."/>
            <person name="Simmons B.A."/>
            <person name="Magnuson J.K."/>
            <person name="Henrissat B."/>
            <person name="Mortensen U.H."/>
            <person name="Larsen T.O."/>
            <person name="Devries R.P."/>
            <person name="Grigoriev I.V."/>
            <person name="Machida M."/>
            <person name="Baker S.E."/>
            <person name="Andersen M.R."/>
        </authorList>
    </citation>
    <scope>NUCLEOTIDE SEQUENCE [LARGE SCALE GENOMIC DNA]</scope>
    <source>
        <strain evidence="3 4">IBT 29228</strain>
    </source>
</reference>
<keyword evidence="2" id="KW-0732">Signal</keyword>